<keyword evidence="1" id="KW-0732">Signal</keyword>
<comment type="caution">
    <text evidence="2">The sequence shown here is derived from an EMBL/GenBank/DDBJ whole genome shotgun (WGS) entry which is preliminary data.</text>
</comment>
<sequence length="198" mass="22191">MKLVVTALQVGLFGAASSVLTNFSCRTLLTVVVEEVHRSFLHGSHSVDLLARFQIFRNEKRMNGDIHCCLLGLEYSAVHGDSAELERMNALPGRSTRTKPRSSYAVTLAGVTIGGGMVIETLDYLYPSSDCAKMRPSLPRHGKEESCLPWTCERSAHHRLCAVKIKQGKDGRSLRIFMSCSRPPRFRPYPRSRRELEL</sequence>
<feature type="signal peptide" evidence="1">
    <location>
        <begin position="1"/>
        <end position="18"/>
    </location>
</feature>
<organism evidence="2 3">
    <name type="scientific">Grifola frondosa</name>
    <name type="common">Maitake</name>
    <name type="synonym">Polyporus frondosus</name>
    <dbReference type="NCBI Taxonomy" id="5627"/>
    <lineage>
        <taxon>Eukaryota</taxon>
        <taxon>Fungi</taxon>
        <taxon>Dikarya</taxon>
        <taxon>Basidiomycota</taxon>
        <taxon>Agaricomycotina</taxon>
        <taxon>Agaricomycetes</taxon>
        <taxon>Polyporales</taxon>
        <taxon>Grifolaceae</taxon>
        <taxon>Grifola</taxon>
    </lineage>
</organism>
<reference evidence="2 3" key="1">
    <citation type="submission" date="2016-03" db="EMBL/GenBank/DDBJ databases">
        <title>Whole genome sequencing of Grifola frondosa 9006-11.</title>
        <authorList>
            <person name="Min B."/>
            <person name="Park H."/>
            <person name="Kim J.-G."/>
            <person name="Cho H."/>
            <person name="Oh Y.-L."/>
            <person name="Kong W.-S."/>
            <person name="Choi I.-G."/>
        </authorList>
    </citation>
    <scope>NUCLEOTIDE SEQUENCE [LARGE SCALE GENOMIC DNA]</scope>
    <source>
        <strain evidence="2 3">9006-11</strain>
    </source>
</reference>
<proteinExistence type="predicted"/>
<dbReference type="EMBL" id="LUGG01000019">
    <property type="protein sequence ID" value="OBZ68763.1"/>
    <property type="molecule type" value="Genomic_DNA"/>
</dbReference>
<accession>A0A1C7LVH7</accession>
<feature type="chain" id="PRO_5008888802" description="Secreted protein" evidence="1">
    <location>
        <begin position="19"/>
        <end position="198"/>
    </location>
</feature>
<dbReference type="AlphaFoldDB" id="A0A1C7LVH7"/>
<protein>
    <recommendedName>
        <fullName evidence="4">Secreted protein</fullName>
    </recommendedName>
</protein>
<evidence type="ECO:0008006" key="4">
    <source>
        <dbReference type="Google" id="ProtNLM"/>
    </source>
</evidence>
<evidence type="ECO:0000313" key="2">
    <source>
        <dbReference type="EMBL" id="OBZ68763.1"/>
    </source>
</evidence>
<evidence type="ECO:0000256" key="1">
    <source>
        <dbReference type="SAM" id="SignalP"/>
    </source>
</evidence>
<gene>
    <name evidence="2" type="ORF">A0H81_11325</name>
</gene>
<keyword evidence="3" id="KW-1185">Reference proteome</keyword>
<evidence type="ECO:0000313" key="3">
    <source>
        <dbReference type="Proteomes" id="UP000092993"/>
    </source>
</evidence>
<name>A0A1C7LVH7_GRIFR</name>
<dbReference type="Proteomes" id="UP000092993">
    <property type="component" value="Unassembled WGS sequence"/>
</dbReference>